<keyword evidence="4" id="KW-0949">S-adenosyl-L-methionine</keyword>
<dbReference type="InterPro" id="IPR007848">
    <property type="entry name" value="Small_mtfrase_dom"/>
</dbReference>
<feature type="domain" description="Methyltransferase small" evidence="6">
    <location>
        <begin position="77"/>
        <end position="168"/>
    </location>
</feature>
<keyword evidence="8" id="KW-1185">Reference proteome</keyword>
<dbReference type="RefSeq" id="WP_152731511.1">
    <property type="nucleotide sequence ID" value="NZ_JAABOZ010000008.1"/>
</dbReference>
<evidence type="ECO:0000259" key="6">
    <source>
        <dbReference type="Pfam" id="PF05175"/>
    </source>
</evidence>
<dbReference type="AlphaFoldDB" id="A0A7K3WH24"/>
<evidence type="ECO:0000256" key="3">
    <source>
        <dbReference type="ARBA" id="ARBA00022679"/>
    </source>
</evidence>
<evidence type="ECO:0000256" key="5">
    <source>
        <dbReference type="ARBA" id="ARBA00048391"/>
    </source>
</evidence>
<dbReference type="EC" id="2.1.1.297" evidence="1"/>
<comment type="catalytic activity">
    <reaction evidence="5">
        <text>L-glutaminyl-[peptide chain release factor] + S-adenosyl-L-methionine = N(5)-methyl-L-glutaminyl-[peptide chain release factor] + S-adenosyl-L-homocysteine + H(+)</text>
        <dbReference type="Rhea" id="RHEA:42896"/>
        <dbReference type="Rhea" id="RHEA-COMP:10271"/>
        <dbReference type="Rhea" id="RHEA-COMP:10272"/>
        <dbReference type="ChEBI" id="CHEBI:15378"/>
        <dbReference type="ChEBI" id="CHEBI:30011"/>
        <dbReference type="ChEBI" id="CHEBI:57856"/>
        <dbReference type="ChEBI" id="CHEBI:59789"/>
        <dbReference type="ChEBI" id="CHEBI:61891"/>
        <dbReference type="EC" id="2.1.1.297"/>
    </reaction>
</comment>
<dbReference type="Gene3D" id="3.40.50.150">
    <property type="entry name" value="Vaccinia Virus protein VP39"/>
    <property type="match status" value="1"/>
</dbReference>
<dbReference type="EMBL" id="JAAGWK010000021">
    <property type="protein sequence ID" value="NEL55189.1"/>
    <property type="molecule type" value="Genomic_DNA"/>
</dbReference>
<evidence type="ECO:0000256" key="1">
    <source>
        <dbReference type="ARBA" id="ARBA00012771"/>
    </source>
</evidence>
<evidence type="ECO:0000313" key="8">
    <source>
        <dbReference type="Proteomes" id="UP000470470"/>
    </source>
</evidence>
<protein>
    <recommendedName>
        <fullName evidence="1">peptide chain release factor N(5)-glutamine methyltransferase</fullName>
        <ecNumber evidence="1">2.1.1.297</ecNumber>
    </recommendedName>
</protein>
<dbReference type="GO" id="GO:0032259">
    <property type="term" value="P:methylation"/>
    <property type="evidence" value="ECO:0007669"/>
    <property type="project" value="UniProtKB-KW"/>
</dbReference>
<comment type="caution">
    <text evidence="7">The sequence shown here is derived from an EMBL/GenBank/DDBJ whole genome shotgun (WGS) entry which is preliminary data.</text>
</comment>
<keyword evidence="2" id="KW-0489">Methyltransferase</keyword>
<dbReference type="InterPro" id="IPR004556">
    <property type="entry name" value="HemK-like"/>
</dbReference>
<evidence type="ECO:0000256" key="4">
    <source>
        <dbReference type="ARBA" id="ARBA00022691"/>
    </source>
</evidence>
<name>A0A7K3WH24_9ACTN</name>
<dbReference type="GO" id="GO:0102559">
    <property type="term" value="F:peptide chain release factor N(5)-glutamine methyltransferase activity"/>
    <property type="evidence" value="ECO:0007669"/>
    <property type="project" value="UniProtKB-EC"/>
</dbReference>
<accession>A0A7K3WH24</accession>
<dbReference type="NCBIfam" id="TIGR03704">
    <property type="entry name" value="PrmC_rel_meth"/>
    <property type="match status" value="1"/>
</dbReference>
<dbReference type="PANTHER" id="PTHR18895:SF74">
    <property type="entry name" value="MTRF1L RELEASE FACTOR GLUTAMINE METHYLTRANSFERASE"/>
    <property type="match status" value="1"/>
</dbReference>
<keyword evidence="3" id="KW-0808">Transferase</keyword>
<dbReference type="InterPro" id="IPR029063">
    <property type="entry name" value="SAM-dependent_MTases_sf"/>
</dbReference>
<evidence type="ECO:0000313" key="7">
    <source>
        <dbReference type="EMBL" id="NEL55189.1"/>
    </source>
</evidence>
<sequence length="258" mass="26624">MSAVRDEVTARLRAAGCVFAEEEADLLLVAAASPAELDGLVRSRVAGLPLEHLLGWVEFCGTRMSVGPGVFTPRRRTRFLVAEAVARCAPGAVVVDLCCGCGAVGAAVAARVPGVQLHVADVDPVAVGHARRNVAAFGGQAHVGDLYEALPAGLRGRVDVLVVNAPYVPSDAIALMPPEARDHEPHTALDGGDDGVHVQRRVAAGAGEWLAPGGHLLVETGQDQAPLTVRAVRDGGLDARVLTSDELCATVVVGARVL</sequence>
<gene>
    <name evidence="7" type="ORF">G1H19_14415</name>
</gene>
<dbReference type="InterPro" id="IPR050320">
    <property type="entry name" value="N5-glutamine_MTase"/>
</dbReference>
<dbReference type="SUPFAM" id="SSF53335">
    <property type="entry name" value="S-adenosyl-L-methionine-dependent methyltransferases"/>
    <property type="match status" value="1"/>
</dbReference>
<evidence type="ECO:0000256" key="2">
    <source>
        <dbReference type="ARBA" id="ARBA00022603"/>
    </source>
</evidence>
<organism evidence="7 8">
    <name type="scientific">Goekera deserti</name>
    <dbReference type="NCBI Taxonomy" id="2497753"/>
    <lineage>
        <taxon>Bacteria</taxon>
        <taxon>Bacillati</taxon>
        <taxon>Actinomycetota</taxon>
        <taxon>Actinomycetes</taxon>
        <taxon>Geodermatophilales</taxon>
        <taxon>Geodermatophilaceae</taxon>
        <taxon>Goekera</taxon>
    </lineage>
</organism>
<dbReference type="Proteomes" id="UP000470470">
    <property type="component" value="Unassembled WGS sequence"/>
</dbReference>
<dbReference type="InterPro" id="IPR022446">
    <property type="entry name" value="MeTrfrase_put"/>
</dbReference>
<dbReference type="PANTHER" id="PTHR18895">
    <property type="entry name" value="HEMK METHYLTRANSFERASE"/>
    <property type="match status" value="1"/>
</dbReference>
<dbReference type="NCBIfam" id="TIGR00536">
    <property type="entry name" value="hemK_fam"/>
    <property type="match status" value="1"/>
</dbReference>
<proteinExistence type="predicted"/>
<reference evidence="7 8" key="1">
    <citation type="submission" date="2020-02" db="EMBL/GenBank/DDBJ databases">
        <title>The whole genome sequence of CPCC 205119.</title>
        <authorList>
            <person name="Jiang Z."/>
        </authorList>
    </citation>
    <scope>NUCLEOTIDE SEQUENCE [LARGE SCALE GENOMIC DNA]</scope>
    <source>
        <strain evidence="7 8">CPCC 205119</strain>
    </source>
</reference>
<dbReference type="Pfam" id="PF05175">
    <property type="entry name" value="MTS"/>
    <property type="match status" value="1"/>
</dbReference>